<evidence type="ECO:0000256" key="1">
    <source>
        <dbReference type="SAM" id="MobiDB-lite"/>
    </source>
</evidence>
<dbReference type="KEGG" id="gtt:GUITHDRAFT_150222"/>
<name>L1JYB9_GUITC</name>
<dbReference type="AlphaFoldDB" id="L1JYB9"/>
<gene>
    <name evidence="2" type="ORF">GUITHDRAFT_150222</name>
</gene>
<dbReference type="Proteomes" id="UP000011087">
    <property type="component" value="Unassembled WGS sequence"/>
</dbReference>
<feature type="compositionally biased region" description="Low complexity" evidence="1">
    <location>
        <begin position="210"/>
        <end position="219"/>
    </location>
</feature>
<dbReference type="RefSeq" id="XP_005840556.1">
    <property type="nucleotide sequence ID" value="XM_005840499.1"/>
</dbReference>
<dbReference type="HOGENOM" id="CLU_759906_0_0_1"/>
<evidence type="ECO:0000313" key="4">
    <source>
        <dbReference type="Proteomes" id="UP000011087"/>
    </source>
</evidence>
<protein>
    <submittedName>
        <fullName evidence="2 3">Uncharacterized protein</fullName>
    </submittedName>
</protein>
<feature type="region of interest" description="Disordered" evidence="1">
    <location>
        <begin position="158"/>
        <end position="227"/>
    </location>
</feature>
<evidence type="ECO:0000313" key="3">
    <source>
        <dbReference type="EnsemblProtists" id="EKX53576"/>
    </source>
</evidence>
<dbReference type="GeneID" id="17310565"/>
<reference evidence="3" key="3">
    <citation type="submission" date="2016-03" db="UniProtKB">
        <authorList>
            <consortium name="EnsemblProtists"/>
        </authorList>
    </citation>
    <scope>IDENTIFICATION</scope>
</reference>
<reference evidence="4" key="2">
    <citation type="submission" date="2012-11" db="EMBL/GenBank/DDBJ databases">
        <authorList>
            <person name="Kuo A."/>
            <person name="Curtis B.A."/>
            <person name="Tanifuji G."/>
            <person name="Burki F."/>
            <person name="Gruber A."/>
            <person name="Irimia M."/>
            <person name="Maruyama S."/>
            <person name="Arias M.C."/>
            <person name="Ball S.G."/>
            <person name="Gile G.H."/>
            <person name="Hirakawa Y."/>
            <person name="Hopkins J.F."/>
            <person name="Rensing S.A."/>
            <person name="Schmutz J."/>
            <person name="Symeonidi A."/>
            <person name="Elias M."/>
            <person name="Eveleigh R.J."/>
            <person name="Herman E.K."/>
            <person name="Klute M.J."/>
            <person name="Nakayama T."/>
            <person name="Obornik M."/>
            <person name="Reyes-Prieto A."/>
            <person name="Armbrust E.V."/>
            <person name="Aves S.J."/>
            <person name="Beiko R.G."/>
            <person name="Coutinho P."/>
            <person name="Dacks J.B."/>
            <person name="Durnford D.G."/>
            <person name="Fast N.M."/>
            <person name="Green B.R."/>
            <person name="Grisdale C."/>
            <person name="Hempe F."/>
            <person name="Henrissat B."/>
            <person name="Hoppner M.P."/>
            <person name="Ishida K.-I."/>
            <person name="Kim E."/>
            <person name="Koreny L."/>
            <person name="Kroth P.G."/>
            <person name="Liu Y."/>
            <person name="Malik S.-B."/>
            <person name="Maier U.G."/>
            <person name="McRose D."/>
            <person name="Mock T."/>
            <person name="Neilson J.A."/>
            <person name="Onodera N.T."/>
            <person name="Poole A.M."/>
            <person name="Pritham E.J."/>
            <person name="Richards T.A."/>
            <person name="Rocap G."/>
            <person name="Roy S.W."/>
            <person name="Sarai C."/>
            <person name="Schaack S."/>
            <person name="Shirato S."/>
            <person name="Slamovits C.H."/>
            <person name="Spencer D.F."/>
            <person name="Suzuki S."/>
            <person name="Worden A.Z."/>
            <person name="Zauner S."/>
            <person name="Barry K."/>
            <person name="Bell C."/>
            <person name="Bharti A.K."/>
            <person name="Crow J.A."/>
            <person name="Grimwood J."/>
            <person name="Kramer R."/>
            <person name="Lindquist E."/>
            <person name="Lucas S."/>
            <person name="Salamov A."/>
            <person name="McFadden G.I."/>
            <person name="Lane C.E."/>
            <person name="Keeling P.J."/>
            <person name="Gray M.W."/>
            <person name="Grigoriev I.V."/>
            <person name="Archibald J.M."/>
        </authorList>
    </citation>
    <scope>NUCLEOTIDE SEQUENCE</scope>
    <source>
        <strain evidence="4">CCMP2712</strain>
    </source>
</reference>
<reference evidence="2 4" key="1">
    <citation type="journal article" date="2012" name="Nature">
        <title>Algal genomes reveal evolutionary mosaicism and the fate of nucleomorphs.</title>
        <authorList>
            <consortium name="DOE Joint Genome Institute"/>
            <person name="Curtis B.A."/>
            <person name="Tanifuji G."/>
            <person name="Burki F."/>
            <person name="Gruber A."/>
            <person name="Irimia M."/>
            <person name="Maruyama S."/>
            <person name="Arias M.C."/>
            <person name="Ball S.G."/>
            <person name="Gile G.H."/>
            <person name="Hirakawa Y."/>
            <person name="Hopkins J.F."/>
            <person name="Kuo A."/>
            <person name="Rensing S.A."/>
            <person name="Schmutz J."/>
            <person name="Symeonidi A."/>
            <person name="Elias M."/>
            <person name="Eveleigh R.J."/>
            <person name="Herman E.K."/>
            <person name="Klute M.J."/>
            <person name="Nakayama T."/>
            <person name="Obornik M."/>
            <person name="Reyes-Prieto A."/>
            <person name="Armbrust E.V."/>
            <person name="Aves S.J."/>
            <person name="Beiko R.G."/>
            <person name="Coutinho P."/>
            <person name="Dacks J.B."/>
            <person name="Durnford D.G."/>
            <person name="Fast N.M."/>
            <person name="Green B.R."/>
            <person name="Grisdale C.J."/>
            <person name="Hempel F."/>
            <person name="Henrissat B."/>
            <person name="Hoppner M.P."/>
            <person name="Ishida K."/>
            <person name="Kim E."/>
            <person name="Koreny L."/>
            <person name="Kroth P.G."/>
            <person name="Liu Y."/>
            <person name="Malik S.B."/>
            <person name="Maier U.G."/>
            <person name="McRose D."/>
            <person name="Mock T."/>
            <person name="Neilson J.A."/>
            <person name="Onodera N.T."/>
            <person name="Poole A.M."/>
            <person name="Pritham E.J."/>
            <person name="Richards T.A."/>
            <person name="Rocap G."/>
            <person name="Roy S.W."/>
            <person name="Sarai C."/>
            <person name="Schaack S."/>
            <person name="Shirato S."/>
            <person name="Slamovits C.H."/>
            <person name="Spencer D.F."/>
            <person name="Suzuki S."/>
            <person name="Worden A.Z."/>
            <person name="Zauner S."/>
            <person name="Barry K."/>
            <person name="Bell C."/>
            <person name="Bharti A.K."/>
            <person name="Crow J.A."/>
            <person name="Grimwood J."/>
            <person name="Kramer R."/>
            <person name="Lindquist E."/>
            <person name="Lucas S."/>
            <person name="Salamov A."/>
            <person name="McFadden G.I."/>
            <person name="Lane C.E."/>
            <person name="Keeling P.J."/>
            <person name="Gray M.W."/>
            <person name="Grigoriev I.V."/>
            <person name="Archibald J.M."/>
        </authorList>
    </citation>
    <scope>NUCLEOTIDE SEQUENCE</scope>
    <source>
        <strain evidence="2 4">CCMP2712</strain>
    </source>
</reference>
<keyword evidence="4" id="KW-1185">Reference proteome</keyword>
<sequence length="365" mass="41160">MLFAQTAILPPLSAVVPWFAMVVEEHHHGKEYKLYEVNTNILPDGNCCARECPVIKTISTDTVNVQNTNHRESIFSIPKTAFQPMKFAPHGWIRVDIHRMPCEQGLNDLQILKIKAEHEMLARINSMYSGIRLIPAKEPSGQESAKSLQKLLQNAKTNENLHLPANAKQTSWIAGKGPKSSPANTNRRTWYEMSQEQPLGSSPPSKGTVENEPNSNNENTNDDLSMKDISTPWRCEVCNIYFTSSQALGGHRINSTDHKQRMEKLRQGDTTSLPITPRLSLHVYSNEEISNRGKRTRLPPMAQMVGFDKVLMKFPSDVRIALARIQSPAAYFSSCSLDVFRRHQKFGDFGGMIIDKYFTSSADQF</sequence>
<dbReference type="EMBL" id="JH992969">
    <property type="protein sequence ID" value="EKX53576.1"/>
    <property type="molecule type" value="Genomic_DNA"/>
</dbReference>
<proteinExistence type="predicted"/>
<dbReference type="Gene3D" id="3.30.160.60">
    <property type="entry name" value="Classic Zinc Finger"/>
    <property type="match status" value="1"/>
</dbReference>
<feature type="compositionally biased region" description="Polar residues" evidence="1">
    <location>
        <begin position="181"/>
        <end position="205"/>
    </location>
</feature>
<dbReference type="InterPro" id="IPR036236">
    <property type="entry name" value="Znf_C2H2_sf"/>
</dbReference>
<dbReference type="SUPFAM" id="SSF57667">
    <property type="entry name" value="beta-beta-alpha zinc fingers"/>
    <property type="match status" value="1"/>
</dbReference>
<dbReference type="PaxDb" id="55529-EKX53576"/>
<feature type="non-terminal residue" evidence="2">
    <location>
        <position position="1"/>
    </location>
</feature>
<accession>L1JYB9</accession>
<evidence type="ECO:0000313" key="2">
    <source>
        <dbReference type="EMBL" id="EKX53576.1"/>
    </source>
</evidence>
<organism evidence="2">
    <name type="scientific">Guillardia theta (strain CCMP2712)</name>
    <name type="common">Cryptophyte</name>
    <dbReference type="NCBI Taxonomy" id="905079"/>
    <lineage>
        <taxon>Eukaryota</taxon>
        <taxon>Cryptophyceae</taxon>
        <taxon>Pyrenomonadales</taxon>
        <taxon>Geminigeraceae</taxon>
        <taxon>Guillardia</taxon>
    </lineage>
</organism>
<dbReference type="EnsemblProtists" id="EKX53576">
    <property type="protein sequence ID" value="EKX53576"/>
    <property type="gene ID" value="GUITHDRAFT_150222"/>
</dbReference>